<evidence type="ECO:0000313" key="7">
    <source>
        <dbReference type="EMBL" id="KAG2217735.1"/>
    </source>
</evidence>
<dbReference type="Gene3D" id="1.25.40.10">
    <property type="entry name" value="Tetratricopeptide repeat domain"/>
    <property type="match status" value="4"/>
</dbReference>
<organism evidence="7 8">
    <name type="scientific">Circinella minor</name>
    <dbReference type="NCBI Taxonomy" id="1195481"/>
    <lineage>
        <taxon>Eukaryota</taxon>
        <taxon>Fungi</taxon>
        <taxon>Fungi incertae sedis</taxon>
        <taxon>Mucoromycota</taxon>
        <taxon>Mucoromycotina</taxon>
        <taxon>Mucoromycetes</taxon>
        <taxon>Mucorales</taxon>
        <taxon>Lichtheimiaceae</taxon>
        <taxon>Circinella</taxon>
    </lineage>
</organism>
<dbReference type="PROSITE" id="PS51375">
    <property type="entry name" value="PPR"/>
    <property type="match status" value="2"/>
</dbReference>
<evidence type="ECO:0000256" key="2">
    <source>
        <dbReference type="ARBA" id="ARBA00022737"/>
    </source>
</evidence>
<comment type="similarity">
    <text evidence="1">Belongs to the CCM1 family.</text>
</comment>
<evidence type="ECO:0000256" key="5">
    <source>
        <dbReference type="PROSITE-ProRule" id="PRU00708"/>
    </source>
</evidence>
<keyword evidence="8" id="KW-1185">Reference proteome</keyword>
<feature type="repeat" description="PPR" evidence="5">
    <location>
        <begin position="740"/>
        <end position="774"/>
    </location>
</feature>
<dbReference type="InterPro" id="IPR011990">
    <property type="entry name" value="TPR-like_helical_dom_sf"/>
</dbReference>
<feature type="region of interest" description="Disordered" evidence="6">
    <location>
        <begin position="803"/>
        <end position="824"/>
    </location>
</feature>
<comment type="function">
    <text evidence="3">Regulates mitochondrial small subunit maturation by controlling 15S rRNA 5'-end processing. Localizes to the 5' precursor of the 15S rRNA in a position that is subsequently occupied by mS47 in the mature yeast mtSSU. Uses structure and sequence-specific RNA recognition, binding to a single-stranded region of the precursor and specifically recognizing bases -6 to -1. The exchange of Ccm1 for mS47 is coupled to the irreversible removal of precursor rRNA that is accompanied by conformational changes of the mitoribosomal proteins uS5m and mS26. These conformational changes signal completion of 5'-end rRNA processing through protection of the mature 5'-end of the 15S rRNA and stabilization of mS47. The removal of the 5' precursor together with the dissociation of Ccm1 may be catalyzed by the 5'-3' exoribonuclease Pet127. Involved in the specific removal of group I introns in mitochondrial encoded transcripts.</text>
</comment>
<keyword evidence="2" id="KW-0677">Repeat</keyword>
<dbReference type="PANTHER" id="PTHR47447">
    <property type="entry name" value="OS03G0856100 PROTEIN"/>
    <property type="match status" value="1"/>
</dbReference>
<evidence type="ECO:0008006" key="9">
    <source>
        <dbReference type="Google" id="ProtNLM"/>
    </source>
</evidence>
<sequence>MSSALARRGSKTAATACKHHPNRNYFSHSFYRRDVLSPHQNIRDMSLLWLLTAAACSSSSPTRLFACRTALSMTTTAIQQRRTFRAKSEQLASASRSMAMMDDTSSLLTDSTCTTTTTTTTTTREKSLSNKKFHPRRIGKGCDLDELFQYLIESSHQLGRERVFKSLRTALYNASGYRVESAWRIYQQMIHHKVTDLMGANNYGHLLNILKYGTDPTTTISRMLNVLDDLRIQQESQHQKISLMHYSQVLFAMGRMGDSKGACALIQEIKTQGHVPLPSQFTSLAIATRNDKFYDATQEAAELMMEAMNKDQVVLENDACVTMVSLLSRQRSQGQRQQQMTVENNGIDRTVKFLEAVEYVRNKEDVDDTPTTTTTKSQYNVHVYTSLISGLAQKGDATNAKRLYDKMRQQGLKPTIATRTALIEAYGRAGDFDAALKLLNRKHHNSMVTSVLTNAIRHNKWDVAEMLAAPWMKKLESAKIDDKLRAALMWVKVKSDLDDARTFFDTLYQKDASYVNTVMVNHLVTGSGNQRSNEKVKEAYGLHPLTGKSPSLFSQHLLVDALFKCRDVPAALTAFMSMRRQGIPDDITLAMVIRGLIMNDEDTIAWNVFRALKKDGVQPNLWAYTSMLKAYAKSHSTTGINKQLVDVWPELHRAVTGRHATVESIMEKEKNKEKVEEEAPVLMPIIKNPSQAYLLFRELTGFQTPNEYTYTTLIACFSKHSLARATDVFSHMCASGVKPTVQTYTAMLQACSIFRSARGALLIFRHMRDQQVAPNSATWHYLLKALVRARVDKSRIDQIGNMAREAMGSNDNDKNNKSKRKKPL</sequence>
<dbReference type="PANTHER" id="PTHR47447:SF23">
    <property type="entry name" value="PENTACOTRIPEPTIDE-REPEAT REGION OF PRORP DOMAIN-CONTAINING PROTEIN"/>
    <property type="match status" value="1"/>
</dbReference>
<comment type="caution">
    <text evidence="7">The sequence shown here is derived from an EMBL/GenBank/DDBJ whole genome shotgun (WGS) entry which is preliminary data.</text>
</comment>
<name>A0A8H7RVS0_9FUNG</name>
<gene>
    <name evidence="7" type="ORF">INT45_002384</name>
</gene>
<dbReference type="InterPro" id="IPR002885">
    <property type="entry name" value="PPR_rpt"/>
</dbReference>
<comment type="subunit">
    <text evidence="4">Binds to mitochondrial small subunit 15S rRNA.</text>
</comment>
<evidence type="ECO:0000256" key="6">
    <source>
        <dbReference type="SAM" id="MobiDB-lite"/>
    </source>
</evidence>
<evidence type="ECO:0000256" key="4">
    <source>
        <dbReference type="ARBA" id="ARBA00044511"/>
    </source>
</evidence>
<proteinExistence type="inferred from homology"/>
<feature type="repeat" description="PPR" evidence="5">
    <location>
        <begin position="380"/>
        <end position="414"/>
    </location>
</feature>
<dbReference type="NCBIfam" id="TIGR00756">
    <property type="entry name" value="PPR"/>
    <property type="match status" value="1"/>
</dbReference>
<evidence type="ECO:0000256" key="1">
    <source>
        <dbReference type="ARBA" id="ARBA00006192"/>
    </source>
</evidence>
<accession>A0A8H7RVS0</accession>
<dbReference type="AlphaFoldDB" id="A0A8H7RVS0"/>
<reference evidence="7 8" key="1">
    <citation type="submission" date="2020-12" db="EMBL/GenBank/DDBJ databases">
        <title>Metabolic potential, ecology and presence of endohyphal bacteria is reflected in genomic diversity of Mucoromycotina.</title>
        <authorList>
            <person name="Muszewska A."/>
            <person name="Okrasinska A."/>
            <person name="Steczkiewicz K."/>
            <person name="Drgas O."/>
            <person name="Orlowska M."/>
            <person name="Perlinska-Lenart U."/>
            <person name="Aleksandrzak-Piekarczyk T."/>
            <person name="Szatraj K."/>
            <person name="Zielenkiewicz U."/>
            <person name="Pilsyk S."/>
            <person name="Malc E."/>
            <person name="Mieczkowski P."/>
            <person name="Kruszewska J.S."/>
            <person name="Biernat P."/>
            <person name="Pawlowska J."/>
        </authorList>
    </citation>
    <scope>NUCLEOTIDE SEQUENCE [LARGE SCALE GENOMIC DNA]</scope>
    <source>
        <strain evidence="7 8">CBS 142.35</strain>
    </source>
</reference>
<dbReference type="Proteomes" id="UP000646827">
    <property type="component" value="Unassembled WGS sequence"/>
</dbReference>
<protein>
    <recommendedName>
        <fullName evidence="9">Pentacotripeptide-repeat region of PRORP domain-containing protein</fullName>
    </recommendedName>
</protein>
<dbReference type="Pfam" id="PF13041">
    <property type="entry name" value="PPR_2"/>
    <property type="match status" value="1"/>
</dbReference>
<dbReference type="EMBL" id="JAEPRB010000276">
    <property type="protein sequence ID" value="KAG2217735.1"/>
    <property type="molecule type" value="Genomic_DNA"/>
</dbReference>
<evidence type="ECO:0000313" key="8">
    <source>
        <dbReference type="Proteomes" id="UP000646827"/>
    </source>
</evidence>
<dbReference type="Pfam" id="PF13812">
    <property type="entry name" value="PPR_3"/>
    <property type="match status" value="2"/>
</dbReference>
<dbReference type="OrthoDB" id="185373at2759"/>
<evidence type="ECO:0000256" key="3">
    <source>
        <dbReference type="ARBA" id="ARBA00044493"/>
    </source>
</evidence>